<name>A0A420GHF6_9BURK</name>
<dbReference type="PRINTS" id="PR00081">
    <property type="entry name" value="GDHRDH"/>
</dbReference>
<evidence type="ECO:0000256" key="2">
    <source>
        <dbReference type="ARBA" id="ARBA00023002"/>
    </source>
</evidence>
<dbReference type="PANTHER" id="PTHR43639">
    <property type="entry name" value="OXIDOREDUCTASE, SHORT-CHAIN DEHYDROGENASE/REDUCTASE FAMILY (AFU_ORTHOLOGUE AFUA_5G02870)"/>
    <property type="match status" value="1"/>
</dbReference>
<comment type="caution">
    <text evidence="3">The sequence shown here is derived from an EMBL/GenBank/DDBJ whole genome shotgun (WGS) entry which is preliminary data.</text>
</comment>
<dbReference type="SUPFAM" id="SSF51735">
    <property type="entry name" value="NAD(P)-binding Rossmann-fold domains"/>
    <property type="match status" value="1"/>
</dbReference>
<dbReference type="NCBIfam" id="NF005400">
    <property type="entry name" value="PRK06947.1"/>
    <property type="match status" value="1"/>
</dbReference>
<reference evidence="3 4" key="1">
    <citation type="submission" date="2016-07" db="EMBL/GenBank/DDBJ databases">
        <title>Genome analysis of Burkholderia fungorum ES3-20.</title>
        <authorList>
            <person name="Xu D."/>
            <person name="Yao R."/>
            <person name="Zheng S."/>
        </authorList>
    </citation>
    <scope>NUCLEOTIDE SEQUENCE [LARGE SCALE GENOMIC DNA]</scope>
    <source>
        <strain evidence="3 4">ES3-20</strain>
    </source>
</reference>
<evidence type="ECO:0000313" key="4">
    <source>
        <dbReference type="Proteomes" id="UP000283709"/>
    </source>
</evidence>
<dbReference type="FunFam" id="3.40.50.720:FF:000084">
    <property type="entry name" value="Short-chain dehydrogenase reductase"/>
    <property type="match status" value="1"/>
</dbReference>
<dbReference type="RefSeq" id="WP_120345697.1">
    <property type="nucleotide sequence ID" value="NZ_MCAS01000018.1"/>
</dbReference>
<evidence type="ECO:0000256" key="1">
    <source>
        <dbReference type="ARBA" id="ARBA00006484"/>
    </source>
</evidence>
<dbReference type="OrthoDB" id="20590at2"/>
<organism evidence="3 4">
    <name type="scientific">Paraburkholderia fungorum</name>
    <dbReference type="NCBI Taxonomy" id="134537"/>
    <lineage>
        <taxon>Bacteria</taxon>
        <taxon>Pseudomonadati</taxon>
        <taxon>Pseudomonadota</taxon>
        <taxon>Betaproteobacteria</taxon>
        <taxon>Burkholderiales</taxon>
        <taxon>Burkholderiaceae</taxon>
        <taxon>Paraburkholderia</taxon>
    </lineage>
</organism>
<dbReference type="Gene3D" id="3.40.50.720">
    <property type="entry name" value="NAD(P)-binding Rossmann-like Domain"/>
    <property type="match status" value="1"/>
</dbReference>
<dbReference type="Proteomes" id="UP000283709">
    <property type="component" value="Unassembled WGS sequence"/>
</dbReference>
<proteinExistence type="inferred from homology"/>
<evidence type="ECO:0000313" key="3">
    <source>
        <dbReference type="EMBL" id="RKF44654.1"/>
    </source>
</evidence>
<dbReference type="InterPro" id="IPR020904">
    <property type="entry name" value="Sc_DH/Rdtase_CS"/>
</dbReference>
<dbReference type="Pfam" id="PF13561">
    <property type="entry name" value="adh_short_C2"/>
    <property type="match status" value="1"/>
</dbReference>
<comment type="similarity">
    <text evidence="1">Belongs to the short-chain dehydrogenases/reductases (SDR) family.</text>
</comment>
<keyword evidence="2" id="KW-0560">Oxidoreductase</keyword>
<protein>
    <submittedName>
        <fullName evidence="3">NAD(P)-dependent oxidoreductase</fullName>
    </submittedName>
</protein>
<dbReference type="CDD" id="cd05233">
    <property type="entry name" value="SDR_c"/>
    <property type="match status" value="1"/>
</dbReference>
<dbReference type="PROSITE" id="PS00061">
    <property type="entry name" value="ADH_SHORT"/>
    <property type="match status" value="1"/>
</dbReference>
<gene>
    <name evidence="3" type="ORF">BCY88_28370</name>
</gene>
<dbReference type="PRINTS" id="PR00080">
    <property type="entry name" value="SDRFAMILY"/>
</dbReference>
<dbReference type="InterPro" id="IPR036291">
    <property type="entry name" value="NAD(P)-bd_dom_sf"/>
</dbReference>
<sequence>MTKTVLITGGSRGIGRATARLLGARGWSVGVNYAQNLAAAQETVADVERAGGHALAIAGDVASEGDVIAMFDAVQQKFGRLDALVNNAGIVAPSSQLADMEFARLKRMFDVNVLGAYLCAREAARRLSTTRGGNGGVIVNISSAAARLGSPNEYIDYAGSKGAVDTMTLGLAKELGPQGVRVNAVRPGLIDTEIHASGGKPERAAQLGATTPLGRPGSADEVAESIVWLLSDAASYVTGALLDVTGGR</sequence>
<dbReference type="AlphaFoldDB" id="A0A420GHF6"/>
<dbReference type="GO" id="GO:0016491">
    <property type="term" value="F:oxidoreductase activity"/>
    <property type="evidence" value="ECO:0007669"/>
    <property type="project" value="UniProtKB-KW"/>
</dbReference>
<dbReference type="EMBL" id="MCAS01000018">
    <property type="protein sequence ID" value="RKF44654.1"/>
    <property type="molecule type" value="Genomic_DNA"/>
</dbReference>
<dbReference type="InterPro" id="IPR002347">
    <property type="entry name" value="SDR_fam"/>
</dbReference>
<dbReference type="NCBIfam" id="NF005559">
    <property type="entry name" value="PRK07231.1"/>
    <property type="match status" value="1"/>
</dbReference>
<accession>A0A420GHF6</accession>
<dbReference type="PANTHER" id="PTHR43639:SF1">
    <property type="entry name" value="SHORT-CHAIN DEHYDROGENASE_REDUCTASE FAMILY PROTEIN"/>
    <property type="match status" value="1"/>
</dbReference>